<keyword evidence="2" id="KW-1185">Reference proteome</keyword>
<comment type="caution">
    <text evidence="1">The sequence shown here is derived from an EMBL/GenBank/DDBJ whole genome shotgun (WGS) entry which is preliminary data.</text>
</comment>
<proteinExistence type="predicted"/>
<dbReference type="Proteomes" id="UP000005141">
    <property type="component" value="Unassembled WGS sequence"/>
</dbReference>
<gene>
    <name evidence="1" type="ORF">HMPREF9431_01677</name>
</gene>
<reference evidence="1 2" key="1">
    <citation type="submission" date="2011-07" db="EMBL/GenBank/DDBJ databases">
        <title>The Genome Sequence of Prevotella oulorum F0390.</title>
        <authorList>
            <consortium name="The Broad Institute Genome Sequencing Platform"/>
            <consortium name="The Broad Institute Genome Sequencing Center for Infectious Disease"/>
            <person name="Earl A."/>
            <person name="Ward D."/>
            <person name="Feldgarden M."/>
            <person name="Gevers D."/>
            <person name="Izard J."/>
            <person name="Ganesan A."/>
            <person name="Baranova O.V."/>
            <person name="Blanton J.M."/>
            <person name="Tanner A.C."/>
            <person name="Dewhirst F.E."/>
            <person name="Young S.K."/>
            <person name="Zeng Q."/>
            <person name="Gargeya S."/>
            <person name="Fitzgerald M."/>
            <person name="Haas B."/>
            <person name="Abouelleil A."/>
            <person name="Alvarado L."/>
            <person name="Arachchi H.M."/>
            <person name="Berlin A."/>
            <person name="Brown A."/>
            <person name="Chapman S.B."/>
            <person name="Chen Z."/>
            <person name="Dunbar C."/>
            <person name="Freedman E."/>
            <person name="Gearin G."/>
            <person name="Gellesch M."/>
            <person name="Goldberg J."/>
            <person name="Griggs A."/>
            <person name="Gujja S."/>
            <person name="Heiman D."/>
            <person name="Howarth C."/>
            <person name="Larson L."/>
            <person name="Lui A."/>
            <person name="MacDonald P.J.P."/>
            <person name="Mehta T."/>
            <person name="Montmayeur A."/>
            <person name="Murphy C."/>
            <person name="Neiman D."/>
            <person name="Pearson M."/>
            <person name="Priest M."/>
            <person name="Roberts A."/>
            <person name="Saif S."/>
            <person name="Shea T."/>
            <person name="Shenoy N."/>
            <person name="Sisk P."/>
            <person name="Stolte C."/>
            <person name="Sykes S."/>
            <person name="Wortman J."/>
            <person name="Nusbaum C."/>
            <person name="Birren B."/>
        </authorList>
    </citation>
    <scope>NUCLEOTIDE SEQUENCE [LARGE SCALE GENOMIC DNA]</scope>
    <source>
        <strain evidence="1 2">F0390</strain>
    </source>
</reference>
<dbReference type="AlphaFoldDB" id="G1WCX6"/>
<evidence type="ECO:0000313" key="2">
    <source>
        <dbReference type="Proteomes" id="UP000005141"/>
    </source>
</evidence>
<accession>G1WCX6</accession>
<dbReference type="HOGENOM" id="CLU_3046645_0_0_10"/>
<sequence length="54" mass="6086">MIFITLSAKPVSKAPHTLCRTWNTTCLFPRHYASMPAGSDALDTQIQKKLIILR</sequence>
<dbReference type="EMBL" id="ADGI01000054">
    <property type="protein sequence ID" value="EGV30207.1"/>
    <property type="molecule type" value="Genomic_DNA"/>
</dbReference>
<protein>
    <submittedName>
        <fullName evidence="1">Uncharacterized protein</fullName>
    </submittedName>
</protein>
<organism evidence="1 2">
    <name type="scientific">Segatella oulorum F0390</name>
    <dbReference type="NCBI Taxonomy" id="702438"/>
    <lineage>
        <taxon>Bacteria</taxon>
        <taxon>Pseudomonadati</taxon>
        <taxon>Bacteroidota</taxon>
        <taxon>Bacteroidia</taxon>
        <taxon>Bacteroidales</taxon>
        <taxon>Prevotellaceae</taxon>
        <taxon>Segatella</taxon>
    </lineage>
</organism>
<name>G1WCX6_9BACT</name>
<evidence type="ECO:0000313" key="1">
    <source>
        <dbReference type="EMBL" id="EGV30207.1"/>
    </source>
</evidence>